<dbReference type="EMBL" id="JABSTU010000010">
    <property type="protein sequence ID" value="KAH8018428.1"/>
    <property type="molecule type" value="Genomic_DNA"/>
</dbReference>
<evidence type="ECO:0000313" key="2">
    <source>
        <dbReference type="Proteomes" id="UP000821866"/>
    </source>
</evidence>
<evidence type="ECO:0008006" key="3">
    <source>
        <dbReference type="Google" id="ProtNLM"/>
    </source>
</evidence>
<evidence type="ECO:0000313" key="1">
    <source>
        <dbReference type="EMBL" id="KAH8018428.1"/>
    </source>
</evidence>
<proteinExistence type="predicted"/>
<accession>A0A9J6D8J4</accession>
<dbReference type="VEuPathDB" id="VectorBase:LOC119176700"/>
<dbReference type="PANTHER" id="PTHR31649">
    <property type="entry name" value="AGAP009604-PA"/>
    <property type="match status" value="1"/>
</dbReference>
<dbReference type="PANTHER" id="PTHR31649:SF1">
    <property type="entry name" value="FARNESOIC ACID O-METHYL TRANSFERASE DOMAIN-CONTAINING PROTEIN"/>
    <property type="match status" value="1"/>
</dbReference>
<gene>
    <name evidence="1" type="ORF">HPB51_006050</name>
</gene>
<keyword evidence="2" id="KW-1185">Reference proteome</keyword>
<reference evidence="1" key="1">
    <citation type="journal article" date="2020" name="Cell">
        <title>Large-Scale Comparative Analyses of Tick Genomes Elucidate Their Genetic Diversity and Vector Capacities.</title>
        <authorList>
            <consortium name="Tick Genome and Microbiome Consortium (TIGMIC)"/>
            <person name="Jia N."/>
            <person name="Wang J."/>
            <person name="Shi W."/>
            <person name="Du L."/>
            <person name="Sun Y."/>
            <person name="Zhan W."/>
            <person name="Jiang J.F."/>
            <person name="Wang Q."/>
            <person name="Zhang B."/>
            <person name="Ji P."/>
            <person name="Bell-Sakyi L."/>
            <person name="Cui X.M."/>
            <person name="Yuan T.T."/>
            <person name="Jiang B.G."/>
            <person name="Yang W.F."/>
            <person name="Lam T.T."/>
            <person name="Chang Q.C."/>
            <person name="Ding S.J."/>
            <person name="Wang X.J."/>
            <person name="Zhu J.G."/>
            <person name="Ruan X.D."/>
            <person name="Zhao L."/>
            <person name="Wei J.T."/>
            <person name="Ye R.Z."/>
            <person name="Que T.C."/>
            <person name="Du C.H."/>
            <person name="Zhou Y.H."/>
            <person name="Cheng J.X."/>
            <person name="Dai P.F."/>
            <person name="Guo W.B."/>
            <person name="Han X.H."/>
            <person name="Huang E.J."/>
            <person name="Li L.F."/>
            <person name="Wei W."/>
            <person name="Gao Y.C."/>
            <person name="Liu J.Z."/>
            <person name="Shao H.Z."/>
            <person name="Wang X."/>
            <person name="Wang C.C."/>
            <person name="Yang T.C."/>
            <person name="Huo Q.B."/>
            <person name="Li W."/>
            <person name="Chen H.Y."/>
            <person name="Chen S.E."/>
            <person name="Zhou L.G."/>
            <person name="Ni X.B."/>
            <person name="Tian J.H."/>
            <person name="Sheng Y."/>
            <person name="Liu T."/>
            <person name="Pan Y.S."/>
            <person name="Xia L.Y."/>
            <person name="Li J."/>
            <person name="Zhao F."/>
            <person name="Cao W.C."/>
        </authorList>
    </citation>
    <scope>NUCLEOTIDE SEQUENCE</scope>
    <source>
        <strain evidence="1">Rmic-2018</strain>
    </source>
</reference>
<dbReference type="Pfam" id="PF11901">
    <property type="entry name" value="DM9"/>
    <property type="match status" value="1"/>
</dbReference>
<dbReference type="SMART" id="SM00696">
    <property type="entry name" value="DM9"/>
    <property type="match status" value="2"/>
</dbReference>
<organism evidence="1 2">
    <name type="scientific">Rhipicephalus microplus</name>
    <name type="common">Cattle tick</name>
    <name type="synonym">Boophilus microplus</name>
    <dbReference type="NCBI Taxonomy" id="6941"/>
    <lineage>
        <taxon>Eukaryota</taxon>
        <taxon>Metazoa</taxon>
        <taxon>Ecdysozoa</taxon>
        <taxon>Arthropoda</taxon>
        <taxon>Chelicerata</taxon>
        <taxon>Arachnida</taxon>
        <taxon>Acari</taxon>
        <taxon>Parasitiformes</taxon>
        <taxon>Ixodida</taxon>
        <taxon>Ixodoidea</taxon>
        <taxon>Ixodidae</taxon>
        <taxon>Rhipicephalinae</taxon>
        <taxon>Rhipicephalus</taxon>
        <taxon>Boophilus</taxon>
    </lineage>
</organism>
<dbReference type="AlphaFoldDB" id="A0A9J6D8J4"/>
<dbReference type="Proteomes" id="UP000821866">
    <property type="component" value="Chromosome 8"/>
</dbReference>
<reference evidence="1" key="2">
    <citation type="submission" date="2021-09" db="EMBL/GenBank/DDBJ databases">
        <authorList>
            <person name="Jia N."/>
            <person name="Wang J."/>
            <person name="Shi W."/>
            <person name="Du L."/>
            <person name="Sun Y."/>
            <person name="Zhan W."/>
            <person name="Jiang J."/>
            <person name="Wang Q."/>
            <person name="Zhang B."/>
            <person name="Ji P."/>
            <person name="Sakyi L.B."/>
            <person name="Cui X."/>
            <person name="Yuan T."/>
            <person name="Jiang B."/>
            <person name="Yang W."/>
            <person name="Lam T.T.-Y."/>
            <person name="Chang Q."/>
            <person name="Ding S."/>
            <person name="Wang X."/>
            <person name="Zhu J."/>
            <person name="Ruan X."/>
            <person name="Zhao L."/>
            <person name="Wei J."/>
            <person name="Que T."/>
            <person name="Du C."/>
            <person name="Cheng J."/>
            <person name="Dai P."/>
            <person name="Han X."/>
            <person name="Huang E."/>
            <person name="Gao Y."/>
            <person name="Liu J."/>
            <person name="Shao H."/>
            <person name="Ye R."/>
            <person name="Li L."/>
            <person name="Wei W."/>
            <person name="Wang X."/>
            <person name="Wang C."/>
            <person name="Huo Q."/>
            <person name="Li W."/>
            <person name="Guo W."/>
            <person name="Chen H."/>
            <person name="Chen S."/>
            <person name="Zhou L."/>
            <person name="Zhou L."/>
            <person name="Ni X."/>
            <person name="Tian J."/>
            <person name="Zhou Y."/>
            <person name="Sheng Y."/>
            <person name="Liu T."/>
            <person name="Pan Y."/>
            <person name="Xia L."/>
            <person name="Li J."/>
            <person name="Zhao F."/>
            <person name="Cao W."/>
        </authorList>
    </citation>
    <scope>NUCLEOTIDE SEQUENCE</scope>
    <source>
        <strain evidence="1">Rmic-2018</strain>
        <tissue evidence="1">Larvae</tissue>
    </source>
</reference>
<sequence>MTGSVASPTIGSEKSKRVLARLRCRRCCNAGGSGRLVLAAFLFKPVCQWVMCHGSQIPANSVPGGKDGGETIYVGRAVHDGQVLPGKVVPSHSCCYVSYAGAEHSHRDYQVLVSDGPPMAWVPASHGSVPTGAIQGGTSSSGEPLYIGRTFHNRTLTIGKVHPSHNCLYIPYGGKEHRYSNYEVLVTVNF</sequence>
<name>A0A9J6D8J4_RHIMP</name>
<comment type="caution">
    <text evidence="1">The sequence shown here is derived from an EMBL/GenBank/DDBJ whole genome shotgun (WGS) entry which is preliminary data.</text>
</comment>
<protein>
    <recommendedName>
        <fullName evidence="3">Farnesoic acid o-methyltransferase</fullName>
    </recommendedName>
</protein>
<dbReference type="InterPro" id="IPR006616">
    <property type="entry name" value="DM9_repeat"/>
</dbReference>